<proteinExistence type="predicted"/>
<comment type="caution">
    <text evidence="2">The sequence shown here is derived from an EMBL/GenBank/DDBJ whole genome shotgun (WGS) entry which is preliminary data.</text>
</comment>
<feature type="region of interest" description="Disordered" evidence="1">
    <location>
        <begin position="1"/>
        <end position="83"/>
    </location>
</feature>
<feature type="compositionally biased region" description="Low complexity" evidence="1">
    <location>
        <begin position="42"/>
        <end position="56"/>
    </location>
</feature>
<dbReference type="RefSeq" id="WP_380129440.1">
    <property type="nucleotide sequence ID" value="NZ_JBHSIU010000136.1"/>
</dbReference>
<keyword evidence="3" id="KW-1185">Reference proteome</keyword>
<evidence type="ECO:0000313" key="2">
    <source>
        <dbReference type="EMBL" id="MFC5008737.1"/>
    </source>
</evidence>
<name>A0ABV9WKD1_9ACTN</name>
<accession>A0ABV9WKD1</accession>
<organism evidence="2 3">
    <name type="scientific">Dactylosporangium cerinum</name>
    <dbReference type="NCBI Taxonomy" id="1434730"/>
    <lineage>
        <taxon>Bacteria</taxon>
        <taxon>Bacillati</taxon>
        <taxon>Actinomycetota</taxon>
        <taxon>Actinomycetes</taxon>
        <taxon>Micromonosporales</taxon>
        <taxon>Micromonosporaceae</taxon>
        <taxon>Dactylosporangium</taxon>
    </lineage>
</organism>
<gene>
    <name evidence="2" type="ORF">ACFPIJ_64350</name>
</gene>
<evidence type="ECO:0000256" key="1">
    <source>
        <dbReference type="SAM" id="MobiDB-lite"/>
    </source>
</evidence>
<evidence type="ECO:0000313" key="3">
    <source>
        <dbReference type="Proteomes" id="UP001595912"/>
    </source>
</evidence>
<dbReference type="EMBL" id="JBHSIU010000136">
    <property type="protein sequence ID" value="MFC5008737.1"/>
    <property type="molecule type" value="Genomic_DNA"/>
</dbReference>
<reference evidence="3" key="1">
    <citation type="journal article" date="2019" name="Int. J. Syst. Evol. Microbiol.">
        <title>The Global Catalogue of Microorganisms (GCM) 10K type strain sequencing project: providing services to taxonomists for standard genome sequencing and annotation.</title>
        <authorList>
            <consortium name="The Broad Institute Genomics Platform"/>
            <consortium name="The Broad Institute Genome Sequencing Center for Infectious Disease"/>
            <person name="Wu L."/>
            <person name="Ma J."/>
        </authorList>
    </citation>
    <scope>NUCLEOTIDE SEQUENCE [LARGE SCALE GENOMIC DNA]</scope>
    <source>
        <strain evidence="3">CGMCC 4.7152</strain>
    </source>
</reference>
<sequence length="83" mass="8373">MKSPDEPPCDHDADGDNDVLDQSPACDELPDVNANTAPVDSEPPAADALLDAAEAAGSPGSGTLSADTRFDTGLFTDPNGVCT</sequence>
<feature type="compositionally biased region" description="Basic and acidic residues" evidence="1">
    <location>
        <begin position="1"/>
        <end position="14"/>
    </location>
</feature>
<dbReference type="Proteomes" id="UP001595912">
    <property type="component" value="Unassembled WGS sequence"/>
</dbReference>
<protein>
    <submittedName>
        <fullName evidence="2">Uncharacterized protein</fullName>
    </submittedName>
</protein>